<evidence type="ECO:0000313" key="2">
    <source>
        <dbReference type="EMBL" id="TDN52332.1"/>
    </source>
</evidence>
<evidence type="ECO:0000256" key="1">
    <source>
        <dbReference type="SAM" id="MobiDB-lite"/>
    </source>
</evidence>
<keyword evidence="3" id="KW-1185">Reference proteome</keyword>
<comment type="caution">
    <text evidence="2">The sequence shown here is derived from an EMBL/GenBank/DDBJ whole genome shotgun (WGS) entry which is preliminary data.</text>
</comment>
<sequence>MPNETRRRLAPPPALAQRLAAIPPALLIAAAALQPLTTAAAPAPWYQWRSKLNNQTICAQASPGPGWERERNRGPYTGNRCDRLLPPHKLPAQPPPDRVAPGQGS</sequence>
<evidence type="ECO:0000313" key="3">
    <source>
        <dbReference type="Proteomes" id="UP000295129"/>
    </source>
</evidence>
<dbReference type="Proteomes" id="UP000295129">
    <property type="component" value="Unassembled WGS sequence"/>
</dbReference>
<organism evidence="2 3">
    <name type="scientific">Azoarcus indigens</name>
    <dbReference type="NCBI Taxonomy" id="29545"/>
    <lineage>
        <taxon>Bacteria</taxon>
        <taxon>Pseudomonadati</taxon>
        <taxon>Pseudomonadota</taxon>
        <taxon>Betaproteobacteria</taxon>
        <taxon>Rhodocyclales</taxon>
        <taxon>Zoogloeaceae</taxon>
        <taxon>Azoarcus</taxon>
    </lineage>
</organism>
<dbReference type="OrthoDB" id="6089671at2"/>
<feature type="compositionally biased region" description="Pro residues" evidence="1">
    <location>
        <begin position="88"/>
        <end position="98"/>
    </location>
</feature>
<reference evidence="2 3" key="1">
    <citation type="submission" date="2019-03" db="EMBL/GenBank/DDBJ databases">
        <title>Genomic Encyclopedia of Type Strains, Phase IV (KMG-IV): sequencing the most valuable type-strain genomes for metagenomic binning, comparative biology and taxonomic classification.</title>
        <authorList>
            <person name="Goeker M."/>
        </authorList>
    </citation>
    <scope>NUCLEOTIDE SEQUENCE [LARGE SCALE GENOMIC DNA]</scope>
    <source>
        <strain evidence="2 3">DSM 12121</strain>
    </source>
</reference>
<gene>
    <name evidence="2" type="ORF">C7389_10624</name>
</gene>
<dbReference type="AlphaFoldDB" id="A0A4V3BMX3"/>
<protein>
    <submittedName>
        <fullName evidence="2">Uncharacterized protein</fullName>
    </submittedName>
</protein>
<dbReference type="RefSeq" id="WP_133590349.1">
    <property type="nucleotide sequence ID" value="NZ_SNVV01000006.1"/>
</dbReference>
<accession>A0A4V3BMX3</accession>
<name>A0A4V3BMX3_9RHOO</name>
<proteinExistence type="predicted"/>
<feature type="region of interest" description="Disordered" evidence="1">
    <location>
        <begin position="60"/>
        <end position="105"/>
    </location>
</feature>
<dbReference type="EMBL" id="SNVV01000006">
    <property type="protein sequence ID" value="TDN52332.1"/>
    <property type="molecule type" value="Genomic_DNA"/>
</dbReference>